<feature type="transmembrane region" description="Helical" evidence="1">
    <location>
        <begin position="33"/>
        <end position="58"/>
    </location>
</feature>
<sequence>MFNTDYETLFSIVGVLAFVGWGALAFSPLRPAFLILAARAVSVVLAIIYTTFLISLWGVEPEGNFSSLAGVAAGFSNMGNLLTGWIHFLALDLFIGAWQVEKGRKVGLPHLLLLPCLALTFLYGPLGLLLFLAIQSIKQRSVVVS</sequence>
<evidence type="ECO:0008006" key="4">
    <source>
        <dbReference type="Google" id="ProtNLM"/>
    </source>
</evidence>
<evidence type="ECO:0000313" key="3">
    <source>
        <dbReference type="Proteomes" id="UP000175669"/>
    </source>
</evidence>
<gene>
    <name evidence="2" type="ORF">PHACT_07405</name>
</gene>
<protein>
    <recommendedName>
        <fullName evidence="4">DUF4281 domain-containing protein</fullName>
    </recommendedName>
</protein>
<name>A0A1E8CKQ2_9GAMM</name>
<keyword evidence="1" id="KW-1133">Transmembrane helix</keyword>
<dbReference type="Proteomes" id="UP000175669">
    <property type="component" value="Unassembled WGS sequence"/>
</dbReference>
<dbReference type="Pfam" id="PF14108">
    <property type="entry name" value="ABA4-like"/>
    <property type="match status" value="1"/>
</dbReference>
<proteinExistence type="predicted"/>
<accession>A0A1E8CKQ2</accession>
<evidence type="ECO:0000256" key="1">
    <source>
        <dbReference type="SAM" id="Phobius"/>
    </source>
</evidence>
<keyword evidence="1" id="KW-0472">Membrane</keyword>
<keyword evidence="1" id="KW-0812">Transmembrane</keyword>
<feature type="transmembrane region" description="Helical" evidence="1">
    <location>
        <begin position="6"/>
        <end position="26"/>
    </location>
</feature>
<organism evidence="2 3">
    <name type="scientific">Pseudohongiella acticola</name>
    <dbReference type="NCBI Taxonomy" id="1524254"/>
    <lineage>
        <taxon>Bacteria</taxon>
        <taxon>Pseudomonadati</taxon>
        <taxon>Pseudomonadota</taxon>
        <taxon>Gammaproteobacteria</taxon>
        <taxon>Pseudomonadales</taxon>
        <taxon>Pseudohongiellaceae</taxon>
        <taxon>Pseudohongiella</taxon>
    </lineage>
</organism>
<feature type="transmembrane region" description="Helical" evidence="1">
    <location>
        <begin position="78"/>
        <end position="100"/>
    </location>
</feature>
<dbReference type="EMBL" id="MASR01000001">
    <property type="protein sequence ID" value="OFE12984.1"/>
    <property type="molecule type" value="Genomic_DNA"/>
</dbReference>
<dbReference type="RefSeq" id="WP_070116593.1">
    <property type="nucleotide sequence ID" value="NZ_CAXATG010000001.1"/>
</dbReference>
<dbReference type="InterPro" id="IPR025461">
    <property type="entry name" value="ABA4-like"/>
</dbReference>
<dbReference type="OrthoDB" id="6905929at2"/>
<feature type="transmembrane region" description="Helical" evidence="1">
    <location>
        <begin position="112"/>
        <end position="134"/>
    </location>
</feature>
<comment type="caution">
    <text evidence="2">The sequence shown here is derived from an EMBL/GenBank/DDBJ whole genome shotgun (WGS) entry which is preliminary data.</text>
</comment>
<reference evidence="3" key="1">
    <citation type="submission" date="2016-07" db="EMBL/GenBank/DDBJ databases">
        <authorList>
            <person name="Florea S."/>
            <person name="Webb J.S."/>
            <person name="Jaromczyk J."/>
            <person name="Schardl C.L."/>
        </authorList>
    </citation>
    <scope>NUCLEOTIDE SEQUENCE [LARGE SCALE GENOMIC DNA]</scope>
    <source>
        <strain evidence="3">KCTC 42131</strain>
    </source>
</reference>
<evidence type="ECO:0000313" key="2">
    <source>
        <dbReference type="EMBL" id="OFE12984.1"/>
    </source>
</evidence>
<dbReference type="AlphaFoldDB" id="A0A1E8CKQ2"/>
<keyword evidence="3" id="KW-1185">Reference proteome</keyword>